<evidence type="ECO:0000313" key="4">
    <source>
        <dbReference type="Proteomes" id="UP000642910"/>
    </source>
</evidence>
<feature type="transmembrane region" description="Helical" evidence="1">
    <location>
        <begin position="167"/>
        <end position="188"/>
    </location>
</feature>
<dbReference type="Proteomes" id="UP000642910">
    <property type="component" value="Unassembled WGS sequence"/>
</dbReference>
<feature type="chain" id="PRO_5045994710" evidence="2">
    <location>
        <begin position="26"/>
        <end position="284"/>
    </location>
</feature>
<organism evidence="3 4">
    <name type="scientific">Alicyclobacillus mali</name>
    <name type="common">ex Roth et al. 2021</name>
    <dbReference type="NCBI Taxonomy" id="1123961"/>
    <lineage>
        <taxon>Bacteria</taxon>
        <taxon>Bacillati</taxon>
        <taxon>Bacillota</taxon>
        <taxon>Bacilli</taxon>
        <taxon>Bacillales</taxon>
        <taxon>Alicyclobacillaceae</taxon>
        <taxon>Alicyclobacillus</taxon>
    </lineage>
</organism>
<evidence type="ECO:0000313" key="3">
    <source>
        <dbReference type="EMBL" id="MBF8378416.1"/>
    </source>
</evidence>
<protein>
    <submittedName>
        <fullName evidence="3">Uncharacterized protein</fullName>
    </submittedName>
</protein>
<feature type="transmembrane region" description="Helical" evidence="1">
    <location>
        <begin position="194"/>
        <end position="218"/>
    </location>
</feature>
<feature type="transmembrane region" description="Helical" evidence="1">
    <location>
        <begin position="253"/>
        <end position="271"/>
    </location>
</feature>
<keyword evidence="1" id="KW-1133">Transmembrane helix</keyword>
<comment type="caution">
    <text evidence="3">The sequence shown here is derived from an EMBL/GenBank/DDBJ whole genome shotgun (WGS) entry which is preliminary data.</text>
</comment>
<proteinExistence type="predicted"/>
<evidence type="ECO:0000256" key="1">
    <source>
        <dbReference type="SAM" id="Phobius"/>
    </source>
</evidence>
<gene>
    <name evidence="3" type="ORF">IW967_11155</name>
</gene>
<feature type="transmembrane region" description="Helical" evidence="1">
    <location>
        <begin position="230"/>
        <end position="247"/>
    </location>
</feature>
<reference evidence="3 4" key="1">
    <citation type="submission" date="2020-11" db="EMBL/GenBank/DDBJ databases">
        <title>Genomic insight of Alicyclobacillus mali FL 18 reveals a new arsenic-resistant strain, with potential in environmental biotechnology.</title>
        <authorList>
            <person name="Fiorentino G."/>
            <person name="Gallo G."/>
            <person name="Aulitto M."/>
        </authorList>
    </citation>
    <scope>NUCLEOTIDE SEQUENCE [LARGE SCALE GENOMIC DNA]</scope>
    <source>
        <strain evidence="3 4">FL 18</strain>
    </source>
</reference>
<name>A0ABS0F531_9BACL</name>
<accession>A0ABS0F531</accession>
<keyword evidence="2" id="KW-0732">Signal</keyword>
<feature type="signal peptide" evidence="2">
    <location>
        <begin position="1"/>
        <end position="25"/>
    </location>
</feature>
<keyword evidence="4" id="KW-1185">Reference proteome</keyword>
<sequence length="284" mass="29403">MRRAKRSLAAAIGGLMLFATAPAVAQASVVSNQGLIRTSATDVLPGQSVGDIVVVGHDLTIGGTADHVLVVNGNVDLLPTARVDTVIDLGGEVRTLPGATVHKLLHATLGNPFWSGAIVAGLGALVAWMGLLAVGIVLTALLTVIAAALRESIEVPLAELEKSARRAGLSGVFVTLAVLALAGLLAATLVGIPVAALCLALYAIGAVVGLAVVSVWIGRMIVGRDRAREVWKAALAGVSFIVAFSSIPIIGQILFLVLWLAGVGVTAEWLWRWRHRRRANRAPT</sequence>
<feature type="transmembrane region" description="Helical" evidence="1">
    <location>
        <begin position="113"/>
        <end position="146"/>
    </location>
</feature>
<evidence type="ECO:0000256" key="2">
    <source>
        <dbReference type="SAM" id="SignalP"/>
    </source>
</evidence>
<dbReference type="EMBL" id="JADPKZ010000044">
    <property type="protein sequence ID" value="MBF8378416.1"/>
    <property type="molecule type" value="Genomic_DNA"/>
</dbReference>
<keyword evidence="1" id="KW-0812">Transmembrane</keyword>
<keyword evidence="1" id="KW-0472">Membrane</keyword>
<dbReference type="RefSeq" id="WP_195867897.1">
    <property type="nucleotide sequence ID" value="NZ_JADPKZ010000044.1"/>
</dbReference>